<feature type="region of interest" description="Disordered" evidence="2">
    <location>
        <begin position="30"/>
        <end position="61"/>
    </location>
</feature>
<feature type="domain" description="Leucine-binding protein" evidence="3">
    <location>
        <begin position="67"/>
        <end position="435"/>
    </location>
</feature>
<keyword evidence="1" id="KW-0732">Signal</keyword>
<evidence type="ECO:0000256" key="1">
    <source>
        <dbReference type="ARBA" id="ARBA00022729"/>
    </source>
</evidence>
<dbReference type="PANTHER" id="PTHR30483:SF6">
    <property type="entry name" value="PERIPLASMIC BINDING PROTEIN OF ABC TRANSPORTER FOR NATURAL AMINO ACIDS"/>
    <property type="match status" value="1"/>
</dbReference>
<reference evidence="4 5" key="1">
    <citation type="submission" date="2020-02" db="EMBL/GenBank/DDBJ databases">
        <title>Whole genome sequence of Halogeometricum borinquense strain wsp4.</title>
        <authorList>
            <person name="Verma D.K."/>
            <person name="Gopal K."/>
            <person name="Prasad E.S."/>
        </authorList>
    </citation>
    <scope>NUCLEOTIDE SEQUENCE [LARGE SCALE GENOMIC DNA]</scope>
    <source>
        <strain evidence="5">wsp4</strain>
    </source>
</reference>
<organism evidence="4 5">
    <name type="scientific">Halogeometricum borinquense</name>
    <dbReference type="NCBI Taxonomy" id="60847"/>
    <lineage>
        <taxon>Archaea</taxon>
        <taxon>Methanobacteriati</taxon>
        <taxon>Methanobacteriota</taxon>
        <taxon>Stenosarchaea group</taxon>
        <taxon>Halobacteria</taxon>
        <taxon>Halobacteriales</taxon>
        <taxon>Haloferacaceae</taxon>
        <taxon>Halogeometricum</taxon>
    </lineage>
</organism>
<name>A0A6C0UJD0_9EURY</name>
<dbReference type="PANTHER" id="PTHR30483">
    <property type="entry name" value="LEUCINE-SPECIFIC-BINDING PROTEIN"/>
    <property type="match status" value="1"/>
</dbReference>
<proteinExistence type="predicted"/>
<dbReference type="InterPro" id="IPR028082">
    <property type="entry name" value="Peripla_BP_I"/>
</dbReference>
<dbReference type="Proteomes" id="UP000465846">
    <property type="component" value="Chromosome"/>
</dbReference>
<protein>
    <submittedName>
        <fullName evidence="4">ABC transporter substrate-binding protein</fullName>
    </submittedName>
</protein>
<evidence type="ECO:0000256" key="2">
    <source>
        <dbReference type="SAM" id="MobiDB-lite"/>
    </source>
</evidence>
<dbReference type="PROSITE" id="PS51318">
    <property type="entry name" value="TAT"/>
    <property type="match status" value="1"/>
</dbReference>
<evidence type="ECO:0000313" key="5">
    <source>
        <dbReference type="Proteomes" id="UP000465846"/>
    </source>
</evidence>
<dbReference type="InterPro" id="IPR006311">
    <property type="entry name" value="TAT_signal"/>
</dbReference>
<dbReference type="Gene3D" id="3.40.50.2300">
    <property type="match status" value="2"/>
</dbReference>
<dbReference type="SUPFAM" id="SSF53822">
    <property type="entry name" value="Periplasmic binding protein-like I"/>
    <property type="match status" value="1"/>
</dbReference>
<dbReference type="Pfam" id="PF13458">
    <property type="entry name" value="Peripla_BP_6"/>
    <property type="match status" value="1"/>
</dbReference>
<dbReference type="AlphaFoldDB" id="A0A6C0UJD0"/>
<evidence type="ECO:0000259" key="3">
    <source>
        <dbReference type="Pfam" id="PF13458"/>
    </source>
</evidence>
<dbReference type="PROSITE" id="PS51257">
    <property type="entry name" value="PROKAR_LIPOPROTEIN"/>
    <property type="match status" value="1"/>
</dbReference>
<evidence type="ECO:0000313" key="4">
    <source>
        <dbReference type="EMBL" id="QIB74693.1"/>
    </source>
</evidence>
<dbReference type="InterPro" id="IPR028081">
    <property type="entry name" value="Leu-bd"/>
</dbReference>
<gene>
    <name evidence="4" type="ORF">G3I44_10595</name>
</gene>
<dbReference type="InterPro" id="IPR051010">
    <property type="entry name" value="BCAA_transport"/>
</dbReference>
<dbReference type="EMBL" id="CP048739">
    <property type="protein sequence ID" value="QIB74693.1"/>
    <property type="molecule type" value="Genomic_DNA"/>
</dbReference>
<dbReference type="GeneID" id="44079854"/>
<dbReference type="RefSeq" id="WP_163486588.1">
    <property type="nucleotide sequence ID" value="NZ_CP048739.1"/>
</dbReference>
<sequence length="479" mass="50428">MSTDDRISRRSVLSTLGAAGVTGFAGCAGGDNGGTDQTATSTDGETMAGEGDVTGTTTGSAGGASGTVKLGVIQPMSTDLKYYGMQALWGFFSGMAYKGDTDPVTGIESGEYTVSVGGVDYELYVRDTKFSADTAQTLATDLVQSEDVDMLVGCASSGAASRVITTVAKQANVPYMVGPAASADITGNAETCGDMIFRAAENTAMDARSGGKYVAQETDVQQVYLFGADYSFGRAVVNNYESVLKANNVEIVGKKFVQQGYSEWKGLLDKASEAGAQGIVGGFTVSTLPALFTTYLNGDYNYRVFGGFATEITTSVVGQTLQKVFGKPLTEQKLQGKQFGPFTTRYHWNQYDNDINSAFVDMYSKAYGRVPDLFTSGMFTAASAIVQAVEESGSTEGADIASALRGMTVAETPKGTDGYAFQKYNNQARSAMTVADPVPITDEWKDQWGAAIMPSDPVARIDASETTIPSDAEEMGCSL</sequence>
<accession>A0A6C0UJD0</accession>